<dbReference type="GO" id="GO:0046872">
    <property type="term" value="F:metal ion binding"/>
    <property type="evidence" value="ECO:0007669"/>
    <property type="project" value="UniProtKB-KW"/>
</dbReference>
<accession>A0A4Q9V1J2</accession>
<feature type="domain" description="Chorismate-utilising enzyme C-terminal" evidence="16">
    <location>
        <begin position="239"/>
        <end position="497"/>
    </location>
</feature>
<evidence type="ECO:0000256" key="3">
    <source>
        <dbReference type="ARBA" id="ARBA00009562"/>
    </source>
</evidence>
<keyword evidence="12 15" id="KW-0456">Lyase</keyword>
<dbReference type="Gene3D" id="3.60.120.10">
    <property type="entry name" value="Anthranilate synthase"/>
    <property type="match status" value="1"/>
</dbReference>
<evidence type="ECO:0000313" key="19">
    <source>
        <dbReference type="Proteomes" id="UP000293036"/>
    </source>
</evidence>
<evidence type="ECO:0000256" key="14">
    <source>
        <dbReference type="ARBA" id="ARBA00047683"/>
    </source>
</evidence>
<comment type="caution">
    <text evidence="18">The sequence shown here is derived from an EMBL/GenBank/DDBJ whole genome shotgun (WGS) entry which is preliminary data.</text>
</comment>
<evidence type="ECO:0000256" key="1">
    <source>
        <dbReference type="ARBA" id="ARBA00001946"/>
    </source>
</evidence>
<comment type="subunit">
    <text evidence="4 15">Heterotetramer consisting of two non-identical subunits: a beta subunit (TrpG) and a large alpha subunit (TrpE).</text>
</comment>
<evidence type="ECO:0000256" key="15">
    <source>
        <dbReference type="RuleBase" id="RU364045"/>
    </source>
</evidence>
<comment type="cofactor">
    <cofactor evidence="1 15">
        <name>Mg(2+)</name>
        <dbReference type="ChEBI" id="CHEBI:18420"/>
    </cofactor>
</comment>
<evidence type="ECO:0000256" key="11">
    <source>
        <dbReference type="ARBA" id="ARBA00023141"/>
    </source>
</evidence>
<evidence type="ECO:0000256" key="9">
    <source>
        <dbReference type="ARBA" id="ARBA00022822"/>
    </source>
</evidence>
<evidence type="ECO:0000256" key="5">
    <source>
        <dbReference type="ARBA" id="ARBA00012266"/>
    </source>
</evidence>
<evidence type="ECO:0000313" key="18">
    <source>
        <dbReference type="EMBL" id="TBW22966.1"/>
    </source>
</evidence>
<evidence type="ECO:0000256" key="4">
    <source>
        <dbReference type="ARBA" id="ARBA00011575"/>
    </source>
</evidence>
<dbReference type="PANTHER" id="PTHR11236:SF46">
    <property type="entry name" value="ANTHRANILATE SYNTHASE COMPONENT 1"/>
    <property type="match status" value="1"/>
</dbReference>
<dbReference type="InterPro" id="IPR015890">
    <property type="entry name" value="Chorismate_C"/>
</dbReference>
<dbReference type="SUPFAM" id="SSF56322">
    <property type="entry name" value="ADC synthase"/>
    <property type="match status" value="1"/>
</dbReference>
<dbReference type="EMBL" id="SJDT01000002">
    <property type="protein sequence ID" value="TBW22966.1"/>
    <property type="molecule type" value="Genomic_DNA"/>
</dbReference>
<feature type="domain" description="Anthranilate synthase component I N-terminal" evidence="17">
    <location>
        <begin position="36"/>
        <end position="177"/>
    </location>
</feature>
<organism evidence="18 19">
    <name type="scientific">Arcanobacterium bovis</name>
    <dbReference type="NCBI Taxonomy" id="2529275"/>
    <lineage>
        <taxon>Bacteria</taxon>
        <taxon>Bacillati</taxon>
        <taxon>Actinomycetota</taxon>
        <taxon>Actinomycetes</taxon>
        <taxon>Actinomycetales</taxon>
        <taxon>Actinomycetaceae</taxon>
        <taxon>Arcanobacterium</taxon>
    </lineage>
</organism>
<dbReference type="NCBIfam" id="TIGR00564">
    <property type="entry name" value="trpE_most"/>
    <property type="match status" value="1"/>
</dbReference>
<comment type="function">
    <text evidence="13 15">Part of a heterotetrameric complex that catalyzes the two-step biosynthesis of anthranilate, an intermediate in the biosynthesis of L-tryptophan. In the first step, the glutamine-binding beta subunit (TrpG) of anthranilate synthase (AS) provides the glutamine amidotransferase activity which generates ammonia as a substrate that, along with chorismate, is used in the second step, catalyzed by the large alpha subunit of AS (TrpE) to produce anthranilate. In the absence of TrpG, TrpE can synthesize anthranilate directly from chorismate and high concentrations of ammonia.</text>
</comment>
<reference evidence="18 19" key="1">
    <citation type="submission" date="2019-02" db="EMBL/GenBank/DDBJ databases">
        <title>Arcanobacterium bovis sp. nov., isolated from the milk of a cow with mastitis.</title>
        <authorList>
            <person name="Sammra O."/>
            <person name="Foster G."/>
            <person name="Hassan A."/>
            <person name="Alssahen M."/>
            <person name="Laemmler C."/>
            <person name="Borowiak M."/>
            <person name="Malorny B."/>
            <person name="Abdulmawjood A."/>
        </authorList>
    </citation>
    <scope>NUCLEOTIDE SEQUENCE [LARGE SCALE GENOMIC DNA]</scope>
    <source>
        <strain evidence="18 19">C605018/01/1</strain>
    </source>
</reference>
<dbReference type="InterPro" id="IPR005256">
    <property type="entry name" value="Anth_synth_I_PabB"/>
</dbReference>
<evidence type="ECO:0000259" key="16">
    <source>
        <dbReference type="Pfam" id="PF00425"/>
    </source>
</evidence>
<evidence type="ECO:0000259" key="17">
    <source>
        <dbReference type="Pfam" id="PF04715"/>
    </source>
</evidence>
<evidence type="ECO:0000256" key="7">
    <source>
        <dbReference type="ARBA" id="ARBA00022605"/>
    </source>
</evidence>
<dbReference type="AlphaFoldDB" id="A0A4Q9V1J2"/>
<dbReference type="RefSeq" id="WP_131280145.1">
    <property type="nucleotide sequence ID" value="NZ_JBHSLR010000009.1"/>
</dbReference>
<evidence type="ECO:0000256" key="12">
    <source>
        <dbReference type="ARBA" id="ARBA00023239"/>
    </source>
</evidence>
<dbReference type="UniPathway" id="UPA00035">
    <property type="reaction ID" value="UER00040"/>
</dbReference>
<dbReference type="EC" id="4.1.3.27" evidence="5 15"/>
<dbReference type="PANTHER" id="PTHR11236">
    <property type="entry name" value="AMINOBENZOATE/ANTHRANILATE SYNTHASE"/>
    <property type="match status" value="1"/>
</dbReference>
<keyword evidence="10 15" id="KW-0460">Magnesium</keyword>
<evidence type="ECO:0000256" key="10">
    <source>
        <dbReference type="ARBA" id="ARBA00022842"/>
    </source>
</evidence>
<dbReference type="PRINTS" id="PR00095">
    <property type="entry name" value="ANTSNTHASEI"/>
</dbReference>
<gene>
    <name evidence="15 18" type="primary">trpE</name>
    <name evidence="18" type="ORF">EZJ44_03505</name>
</gene>
<name>A0A4Q9V1J2_9ACTO</name>
<evidence type="ECO:0000256" key="13">
    <source>
        <dbReference type="ARBA" id="ARBA00025634"/>
    </source>
</evidence>
<evidence type="ECO:0000256" key="8">
    <source>
        <dbReference type="ARBA" id="ARBA00022723"/>
    </source>
</evidence>
<keyword evidence="9 15" id="KW-0822">Tryptophan biosynthesis</keyword>
<dbReference type="InterPro" id="IPR006805">
    <property type="entry name" value="Anth_synth_I_N"/>
</dbReference>
<keyword evidence="8 15" id="KW-0479">Metal-binding</keyword>
<dbReference type="GO" id="GO:0000162">
    <property type="term" value="P:L-tryptophan biosynthetic process"/>
    <property type="evidence" value="ECO:0007669"/>
    <property type="project" value="UniProtKB-UniPathway"/>
</dbReference>
<evidence type="ECO:0000256" key="2">
    <source>
        <dbReference type="ARBA" id="ARBA00004873"/>
    </source>
</evidence>
<dbReference type="OrthoDB" id="3518032at2"/>
<proteinExistence type="inferred from homology"/>
<dbReference type="Pfam" id="PF04715">
    <property type="entry name" value="Anth_synt_I_N"/>
    <property type="match status" value="1"/>
</dbReference>
<comment type="pathway">
    <text evidence="2 15">Amino-acid biosynthesis; L-tryptophan biosynthesis; L-tryptophan from chorismate: step 1/5.</text>
</comment>
<comment type="similarity">
    <text evidence="3 15">Belongs to the anthranilate synthase component I family.</text>
</comment>
<evidence type="ECO:0000256" key="6">
    <source>
        <dbReference type="ARBA" id="ARBA00020653"/>
    </source>
</evidence>
<dbReference type="InterPro" id="IPR019999">
    <property type="entry name" value="Anth_synth_I-like"/>
</dbReference>
<dbReference type="InterPro" id="IPR005801">
    <property type="entry name" value="ADC_synthase"/>
</dbReference>
<dbReference type="Pfam" id="PF00425">
    <property type="entry name" value="Chorismate_bind"/>
    <property type="match status" value="1"/>
</dbReference>
<dbReference type="GO" id="GO:0004049">
    <property type="term" value="F:anthranilate synthase activity"/>
    <property type="evidence" value="ECO:0007669"/>
    <property type="project" value="UniProtKB-EC"/>
</dbReference>
<comment type="catalytic activity">
    <reaction evidence="14 15">
        <text>chorismate + L-glutamine = anthranilate + pyruvate + L-glutamate + H(+)</text>
        <dbReference type="Rhea" id="RHEA:21732"/>
        <dbReference type="ChEBI" id="CHEBI:15361"/>
        <dbReference type="ChEBI" id="CHEBI:15378"/>
        <dbReference type="ChEBI" id="CHEBI:16567"/>
        <dbReference type="ChEBI" id="CHEBI:29748"/>
        <dbReference type="ChEBI" id="CHEBI:29985"/>
        <dbReference type="ChEBI" id="CHEBI:58359"/>
        <dbReference type="EC" id="4.1.3.27"/>
    </reaction>
</comment>
<protein>
    <recommendedName>
        <fullName evidence="6 15">Anthranilate synthase component 1</fullName>
        <ecNumber evidence="5 15">4.1.3.27</ecNumber>
    </recommendedName>
</protein>
<sequence length="512" mass="55908">MNEELSWGQIWPSREDFLALARDHRVIPVVKRVLIDDATPVGLYRLLAKSRPGTFLLESVEQDGVRSRWSYIGVSSRASLIARDGKAQWTGDVPQGVLKQGPTIEVLASALAQLHTQRFAHLPPLTGGLIGALGWEIVAEWEPQLRYESQRELDVPDVSLCLVDDLLAIDHKENGVWLVANAINRNGNDDGADAAYDQATDRLEQMFAGLSEPVTLHLSELSNGAEQIPAKFRFRTIQSDFEASVTRAKTHIVDGDVFQVVLSQRQDVECNATPLDVYRVLRTINPSPYMYYLQLENLDAESGFAVVGASPETLMKLDGTQITTFPIAGSRPRGVDLTEDQTLEEELLADPKECSEHIMLVDLARNDLAKVAVPGSVHVQELMAIKKFSHIMHITSTVTATLREDKTAVDCLKATFPAGTLSGAPKPRAIEIIDSLEPAQRGIYGGVVGYFDFSGNADLAIAIRTAVIKGKYAHIQAGAGIVADSDPSTEFEETRNKAAAVVRAIHIANSLG</sequence>
<dbReference type="Proteomes" id="UP000293036">
    <property type="component" value="Unassembled WGS sequence"/>
</dbReference>
<keyword evidence="19" id="KW-1185">Reference proteome</keyword>
<keyword evidence="11 15" id="KW-0057">Aromatic amino acid biosynthesis</keyword>
<keyword evidence="7 15" id="KW-0028">Amino-acid biosynthesis</keyword>